<keyword evidence="4" id="KW-0963">Cytoplasm</keyword>
<keyword evidence="5" id="KW-0677">Repeat</keyword>
<evidence type="ECO:0000256" key="4">
    <source>
        <dbReference type="ARBA" id="ARBA00022490"/>
    </source>
</evidence>
<dbReference type="EMBL" id="CVRI01000008">
    <property type="protein sequence ID" value="CRK88567.1"/>
    <property type="molecule type" value="Genomic_DNA"/>
</dbReference>
<feature type="domain" description="Gelsolin-like" evidence="12">
    <location>
        <begin position="679"/>
        <end position="756"/>
    </location>
</feature>
<feature type="domain" description="Gelsolin-like" evidence="12">
    <location>
        <begin position="183"/>
        <end position="249"/>
    </location>
</feature>
<feature type="chain" id="PRO_5012046052" evidence="11">
    <location>
        <begin position="28"/>
        <end position="774"/>
    </location>
</feature>
<dbReference type="SUPFAM" id="SSF55753">
    <property type="entry name" value="Actin depolymerizing proteins"/>
    <property type="match status" value="6"/>
</dbReference>
<dbReference type="GO" id="GO:0015629">
    <property type="term" value="C:actin cytoskeleton"/>
    <property type="evidence" value="ECO:0007669"/>
    <property type="project" value="TreeGrafter"/>
</dbReference>
<accession>A0A1J1HKI1</accession>
<protein>
    <submittedName>
        <fullName evidence="13">CLUMA_CG002255, isoform A</fullName>
    </submittedName>
</protein>
<evidence type="ECO:0000313" key="13">
    <source>
        <dbReference type="EMBL" id="CRK88567.1"/>
    </source>
</evidence>
<keyword evidence="3" id="KW-0117">Actin capping</keyword>
<dbReference type="GO" id="GO:0005546">
    <property type="term" value="F:phosphatidylinositol-4,5-bisphosphate binding"/>
    <property type="evidence" value="ECO:0007669"/>
    <property type="project" value="TreeGrafter"/>
</dbReference>
<dbReference type="Proteomes" id="UP000183832">
    <property type="component" value="Unassembled WGS sequence"/>
</dbReference>
<dbReference type="AlphaFoldDB" id="A0A1J1HKI1"/>
<dbReference type="FunFam" id="3.40.20.10:FF:000001">
    <property type="entry name" value="Gelsolin"/>
    <property type="match status" value="1"/>
</dbReference>
<sequence length="774" mass="86672">MKSKHCGFLVALSLILLISAFISIVDCGTTVAKPGSKRNIMHAAFTNAGKVKGLEIWRIENFEPVAYPKVDYGKFYTGDSYIVLNTLESKSKQLSWDVHFWLGLETSQDEAGAAAIYTVQLDDQLNGAPIQHREVQDHESQLFLNYFKSGIRYMPGGVASGFKQTEINAAGEKRLFQVKGKKNIRVRQVDLTIGSMNKGDCFILDAGREIYVYVGKNAKRLEKMKAISAANQIRDQDHNGRASVHIVDEFSNELDQENFFQILGSGSPSQVPDESTSEDDETFEKGEERATTLYHVSDASGQLKVETVAQKPLKQEMLNTNDCFILDTGSGIYVWVGKKATTEEKKQAMSRAQGFLQTKKYPSWTKVTRIVESAESAPFKQYFFTWRDHGAQHSRLIRAANDNDSDTVDDTEFDPSVLHKLKKAGGSALGFMPDNGEGEAEVWRVEDMELVPVAPENYGFFFSGDSYVIKYEYRNKRGGHGFVIYYWQGLHSSIDEKASAAIHAVRLDNELNGKAVQVRVVEGFEPRHLLKIFKGKLVVFSGGKASGFKNVHDHDTYDVDGTRLFRIRGTCSEDVRATQMPEVAASLASDDAFILETPSATYLWFGKGASDFERSMAESVVKTISPDREPIVVNEEDEPADFWAGLGGKGDYDTEIDPPGAPFLEPRLFHCTIRTNGKFKVEEIANFEQDDLDPDDIMVLDGGDEVYVWIGAGSTEEEKAKSNEMAKEYLRTDPSYRSEETVPLIQVSQGGEPRSFKRLFPAWNDFLWEVRGYV</sequence>
<dbReference type="SMART" id="SM00262">
    <property type="entry name" value="GEL"/>
    <property type="match status" value="6"/>
</dbReference>
<dbReference type="FunFam" id="3.40.20.10:FF:000005">
    <property type="entry name" value="Gelsolin"/>
    <property type="match status" value="1"/>
</dbReference>
<dbReference type="GO" id="GO:0051016">
    <property type="term" value="P:barbed-end actin filament capping"/>
    <property type="evidence" value="ECO:0007669"/>
    <property type="project" value="TreeGrafter"/>
</dbReference>
<feature type="domain" description="Gelsolin-like" evidence="12">
    <location>
        <begin position="62"/>
        <end position="144"/>
    </location>
</feature>
<evidence type="ECO:0000256" key="10">
    <source>
        <dbReference type="SAM" id="MobiDB-lite"/>
    </source>
</evidence>
<dbReference type="InterPro" id="IPR029006">
    <property type="entry name" value="ADF-H/Gelsolin-like_dom_sf"/>
</dbReference>
<dbReference type="Pfam" id="PF00626">
    <property type="entry name" value="Gelsolin"/>
    <property type="match status" value="6"/>
</dbReference>
<evidence type="ECO:0000313" key="14">
    <source>
        <dbReference type="Proteomes" id="UP000183832"/>
    </source>
</evidence>
<dbReference type="CDD" id="cd11288">
    <property type="entry name" value="gelsolin_S5_like"/>
    <property type="match status" value="1"/>
</dbReference>
<dbReference type="FunFam" id="3.40.20.10:FF:000002">
    <property type="entry name" value="Gelsolin"/>
    <property type="match status" value="1"/>
</dbReference>
<comment type="subcellular location">
    <subcellularLocation>
        <location evidence="1">Cytoplasm</location>
        <location evidence="1">Cytoskeleton</location>
    </subcellularLocation>
</comment>
<name>A0A1J1HKI1_9DIPT</name>
<dbReference type="InterPro" id="IPR007123">
    <property type="entry name" value="Gelsolin-like_dom"/>
</dbReference>
<evidence type="ECO:0000256" key="11">
    <source>
        <dbReference type="SAM" id="SignalP"/>
    </source>
</evidence>
<feature type="domain" description="Gelsolin-like" evidence="12">
    <location>
        <begin position="308"/>
        <end position="379"/>
    </location>
</feature>
<dbReference type="Gene3D" id="3.40.20.10">
    <property type="entry name" value="Severin"/>
    <property type="match status" value="6"/>
</dbReference>
<evidence type="ECO:0000259" key="12">
    <source>
        <dbReference type="Pfam" id="PF00626"/>
    </source>
</evidence>
<reference evidence="13 14" key="1">
    <citation type="submission" date="2015-04" db="EMBL/GenBank/DDBJ databases">
        <authorList>
            <person name="Syromyatnikov M.Y."/>
            <person name="Popov V.N."/>
        </authorList>
    </citation>
    <scope>NUCLEOTIDE SEQUENCE [LARGE SCALE GENOMIC DNA]</scope>
</reference>
<feature type="signal peptide" evidence="11">
    <location>
        <begin position="1"/>
        <end position="27"/>
    </location>
</feature>
<evidence type="ECO:0000256" key="6">
    <source>
        <dbReference type="ARBA" id="ARBA00022837"/>
    </source>
</evidence>
<keyword evidence="14" id="KW-1185">Reference proteome</keyword>
<dbReference type="InterPro" id="IPR007122">
    <property type="entry name" value="Villin/Gelsolin"/>
</dbReference>
<dbReference type="GO" id="GO:0051015">
    <property type="term" value="F:actin filament binding"/>
    <property type="evidence" value="ECO:0007669"/>
    <property type="project" value="InterPro"/>
</dbReference>
<dbReference type="CDD" id="cd11293">
    <property type="entry name" value="gelsolin_S4_like"/>
    <property type="match status" value="1"/>
</dbReference>
<evidence type="ECO:0000256" key="9">
    <source>
        <dbReference type="ARBA" id="ARBA00055420"/>
    </source>
</evidence>
<evidence type="ECO:0000256" key="1">
    <source>
        <dbReference type="ARBA" id="ARBA00004245"/>
    </source>
</evidence>
<dbReference type="GO" id="GO:0051014">
    <property type="term" value="P:actin filament severing"/>
    <property type="evidence" value="ECO:0007669"/>
    <property type="project" value="TreeGrafter"/>
</dbReference>
<organism evidence="13 14">
    <name type="scientific">Clunio marinus</name>
    <dbReference type="NCBI Taxonomy" id="568069"/>
    <lineage>
        <taxon>Eukaryota</taxon>
        <taxon>Metazoa</taxon>
        <taxon>Ecdysozoa</taxon>
        <taxon>Arthropoda</taxon>
        <taxon>Hexapoda</taxon>
        <taxon>Insecta</taxon>
        <taxon>Pterygota</taxon>
        <taxon>Neoptera</taxon>
        <taxon>Endopterygota</taxon>
        <taxon>Diptera</taxon>
        <taxon>Nematocera</taxon>
        <taxon>Chironomoidea</taxon>
        <taxon>Chironomidae</taxon>
        <taxon>Clunio</taxon>
    </lineage>
</organism>
<keyword evidence="7" id="KW-0009">Actin-binding</keyword>
<evidence type="ECO:0000256" key="5">
    <source>
        <dbReference type="ARBA" id="ARBA00022737"/>
    </source>
</evidence>
<dbReference type="CDD" id="cd11290">
    <property type="entry name" value="gelsolin_S1_like"/>
    <property type="match status" value="1"/>
</dbReference>
<evidence type="ECO:0000256" key="8">
    <source>
        <dbReference type="ARBA" id="ARBA00023212"/>
    </source>
</evidence>
<feature type="domain" description="Gelsolin-like" evidence="12">
    <location>
        <begin position="449"/>
        <end position="530"/>
    </location>
</feature>
<keyword evidence="8" id="KW-0206">Cytoskeleton</keyword>
<evidence type="ECO:0000256" key="2">
    <source>
        <dbReference type="ARBA" id="ARBA00008418"/>
    </source>
</evidence>
<dbReference type="STRING" id="568069.A0A1J1HKI1"/>
<evidence type="ECO:0000256" key="7">
    <source>
        <dbReference type="ARBA" id="ARBA00023203"/>
    </source>
</evidence>
<proteinExistence type="inferred from homology"/>
<dbReference type="CDD" id="cd11292">
    <property type="entry name" value="gelsolin_S3_like"/>
    <property type="match status" value="1"/>
</dbReference>
<feature type="domain" description="Gelsolin-like" evidence="12">
    <location>
        <begin position="585"/>
        <end position="643"/>
    </location>
</feature>
<dbReference type="CDD" id="cd11291">
    <property type="entry name" value="gelsolin_S6_like"/>
    <property type="match status" value="1"/>
</dbReference>
<dbReference type="CDD" id="cd11289">
    <property type="entry name" value="gelsolin_S2_like"/>
    <property type="match status" value="1"/>
</dbReference>
<dbReference type="GO" id="GO:0008154">
    <property type="term" value="P:actin polymerization or depolymerization"/>
    <property type="evidence" value="ECO:0007669"/>
    <property type="project" value="TreeGrafter"/>
</dbReference>
<gene>
    <name evidence="13" type="primary">putative Gelsolin</name>
    <name evidence="13" type="ORF">CLUMA_CG002255</name>
</gene>
<dbReference type="GO" id="GO:0005737">
    <property type="term" value="C:cytoplasm"/>
    <property type="evidence" value="ECO:0007669"/>
    <property type="project" value="TreeGrafter"/>
</dbReference>
<comment type="similarity">
    <text evidence="2">Belongs to the villin/gelsolin family.</text>
</comment>
<dbReference type="PANTHER" id="PTHR11977">
    <property type="entry name" value="VILLIN"/>
    <property type="match status" value="1"/>
</dbReference>
<dbReference type="PRINTS" id="PR00597">
    <property type="entry name" value="GELSOLIN"/>
</dbReference>
<evidence type="ECO:0000256" key="3">
    <source>
        <dbReference type="ARBA" id="ARBA00022467"/>
    </source>
</evidence>
<comment type="function">
    <text evidence="9">Calcium-regulated, actin-modulating protein that binds to the plus (or barbed) ends of actin monomers or filaments, preventing monomer exchange (end-blocking or capping). It can promote the assembly of monomers into filaments (nucleation) as well as sever filaments already formed.</text>
</comment>
<keyword evidence="11" id="KW-0732">Signal</keyword>
<dbReference type="OrthoDB" id="6375767at2759"/>
<feature type="region of interest" description="Disordered" evidence="10">
    <location>
        <begin position="265"/>
        <end position="284"/>
    </location>
</feature>
<keyword evidence="6" id="KW-0106">Calcium</keyword>
<dbReference type="PANTHER" id="PTHR11977:SF123">
    <property type="entry name" value="GELSOLIN"/>
    <property type="match status" value="1"/>
</dbReference>